<dbReference type="CDD" id="cd24048">
    <property type="entry name" value="ASKHA_NBD_FtsA"/>
    <property type="match status" value="1"/>
</dbReference>
<evidence type="ECO:0000259" key="8">
    <source>
        <dbReference type="SMART" id="SM00842"/>
    </source>
</evidence>
<dbReference type="NCBIfam" id="TIGR01174">
    <property type="entry name" value="ftsA"/>
    <property type="match status" value="1"/>
</dbReference>
<comment type="subunit">
    <text evidence="5">Self-interacts. Interacts with FtsZ.</text>
</comment>
<dbReference type="EMBL" id="JAUSVX010000009">
    <property type="protein sequence ID" value="MDQ0471628.1"/>
    <property type="molecule type" value="Genomic_DNA"/>
</dbReference>
<dbReference type="PIRSF" id="PIRSF003101">
    <property type="entry name" value="FtsA"/>
    <property type="match status" value="1"/>
</dbReference>
<dbReference type="InterPro" id="IPR043129">
    <property type="entry name" value="ATPase_NBD"/>
</dbReference>
<comment type="caution">
    <text evidence="9">The sequence shown here is derived from an EMBL/GenBank/DDBJ whole genome shotgun (WGS) entry which is preliminary data.</text>
</comment>
<dbReference type="SMART" id="SM00842">
    <property type="entry name" value="FtsA"/>
    <property type="match status" value="1"/>
</dbReference>
<proteinExistence type="inferred from homology"/>
<dbReference type="PANTHER" id="PTHR32432">
    <property type="entry name" value="CELL DIVISION PROTEIN FTSA-RELATED"/>
    <property type="match status" value="1"/>
</dbReference>
<comment type="subcellular location">
    <subcellularLocation>
        <location evidence="5">Cell membrane</location>
        <topology evidence="5">Peripheral membrane protein</topology>
        <orientation evidence="5">Cytoplasmic side</orientation>
    </subcellularLocation>
    <text evidence="5">Localizes to the Z ring in an FtsZ-dependent manner. Targeted to the membrane through a conserved C-terminal amphipathic helix.</text>
</comment>
<name>A0ABU0JE00_9HYPH</name>
<dbReference type="PANTHER" id="PTHR32432:SF4">
    <property type="entry name" value="CELL DIVISION PROTEIN FTSA"/>
    <property type="match status" value="1"/>
</dbReference>
<keyword evidence="1 5" id="KW-1003">Cell membrane</keyword>
<sequence length="442" mass="47060">MSRPFDSGLTPRLKPLPPKRTAVLSILDIGTNKVVCLIAKLRPLEGADLLPGRTHQAQILGIGHQRARGVKAGAVVDMDLAELSIRQAVDAAERMAGVRVDSVIVNLSCGRIASTHYSATVQVAGHQVADGDIHRVLDVGASHSGRDRRAVIHSLPIEHTLDGVRGIRDPRGMLGRILGVDMHVVTTEGTPARNLMLAIERCHLGVEAMVATPYAAGLSALVDDESELGATVIDMGAGTTSVAVFSNRHFVHADALAVGGAHVTMDVARGLSTRLSEAERLKVLYGATIASPSDDRETIAVPPVSDDDREGPHQVPRSKLVRIIRPRIEEILELVRDRLKASGAWAEAGRRVVLTGGACQLTGIPDLARKILDRQVRVGRPLGVTGLPEAAKGPAFSVSVGLLVYPQVAGVEHFEPQSFGRGLATGTDGYMSRVGRWLKDSF</sequence>
<feature type="domain" description="SHS2" evidence="8">
    <location>
        <begin position="24"/>
        <end position="220"/>
    </location>
</feature>
<dbReference type="Proteomes" id="UP001242480">
    <property type="component" value="Unassembled WGS sequence"/>
</dbReference>
<keyword evidence="2 5" id="KW-0132">Cell division</keyword>
<evidence type="ECO:0000313" key="9">
    <source>
        <dbReference type="EMBL" id="MDQ0471628.1"/>
    </source>
</evidence>
<keyword evidence="4 5" id="KW-0131">Cell cycle</keyword>
<evidence type="ECO:0000256" key="1">
    <source>
        <dbReference type="ARBA" id="ARBA00022475"/>
    </source>
</evidence>
<dbReference type="InterPro" id="IPR050696">
    <property type="entry name" value="FtsA/MreB"/>
</dbReference>
<dbReference type="InterPro" id="IPR003494">
    <property type="entry name" value="SHS2_FtsA"/>
</dbReference>
<evidence type="ECO:0000256" key="7">
    <source>
        <dbReference type="SAM" id="MobiDB-lite"/>
    </source>
</evidence>
<dbReference type="GO" id="GO:0051301">
    <property type="term" value="P:cell division"/>
    <property type="evidence" value="ECO:0007669"/>
    <property type="project" value="UniProtKB-KW"/>
</dbReference>
<dbReference type="Pfam" id="PF02491">
    <property type="entry name" value="SHS2_FTSA"/>
    <property type="match status" value="1"/>
</dbReference>
<dbReference type="HAMAP" id="MF_02033">
    <property type="entry name" value="FtsA"/>
    <property type="match status" value="1"/>
</dbReference>
<feature type="region of interest" description="Disordered" evidence="7">
    <location>
        <begin position="296"/>
        <end position="315"/>
    </location>
</feature>
<dbReference type="Pfam" id="PF14450">
    <property type="entry name" value="FtsA"/>
    <property type="match status" value="1"/>
</dbReference>
<evidence type="ECO:0000256" key="5">
    <source>
        <dbReference type="HAMAP-Rule" id="MF_02033"/>
    </source>
</evidence>
<dbReference type="Gene3D" id="3.30.420.40">
    <property type="match status" value="1"/>
</dbReference>
<comment type="similarity">
    <text evidence="5 6">Belongs to the FtsA/MreB family.</text>
</comment>
<keyword evidence="3 5" id="KW-0472">Membrane</keyword>
<evidence type="ECO:0000256" key="6">
    <source>
        <dbReference type="PIRNR" id="PIRNR003101"/>
    </source>
</evidence>
<evidence type="ECO:0000256" key="4">
    <source>
        <dbReference type="ARBA" id="ARBA00023306"/>
    </source>
</evidence>
<gene>
    <name evidence="5" type="primary">ftsA</name>
    <name evidence="9" type="ORF">QO011_004653</name>
</gene>
<accession>A0ABU0JE00</accession>
<dbReference type="InterPro" id="IPR020823">
    <property type="entry name" value="Cell_div_FtsA"/>
</dbReference>
<evidence type="ECO:0000256" key="3">
    <source>
        <dbReference type="ARBA" id="ARBA00023136"/>
    </source>
</evidence>
<protein>
    <recommendedName>
        <fullName evidence="5 6">Cell division protein FtsA</fullName>
    </recommendedName>
</protein>
<dbReference type="SUPFAM" id="SSF53067">
    <property type="entry name" value="Actin-like ATPase domain"/>
    <property type="match status" value="2"/>
</dbReference>
<keyword evidence="10" id="KW-1185">Reference proteome</keyword>
<comment type="function">
    <text evidence="5 6">Cell division protein that is involved in the assembly of the Z ring. May serve as a membrane anchor for the Z ring.</text>
</comment>
<dbReference type="RefSeq" id="WP_307277118.1">
    <property type="nucleotide sequence ID" value="NZ_JAUSVX010000009.1"/>
</dbReference>
<reference evidence="9 10" key="1">
    <citation type="submission" date="2023-07" db="EMBL/GenBank/DDBJ databases">
        <title>Genomic Encyclopedia of Type Strains, Phase IV (KMG-IV): sequencing the most valuable type-strain genomes for metagenomic binning, comparative biology and taxonomic classification.</title>
        <authorList>
            <person name="Goeker M."/>
        </authorList>
    </citation>
    <scope>NUCLEOTIDE SEQUENCE [LARGE SCALE GENOMIC DNA]</scope>
    <source>
        <strain evidence="9 10">DSM 19619</strain>
    </source>
</reference>
<organism evidence="9 10">
    <name type="scientific">Labrys wisconsinensis</name>
    <dbReference type="NCBI Taxonomy" id="425677"/>
    <lineage>
        <taxon>Bacteria</taxon>
        <taxon>Pseudomonadati</taxon>
        <taxon>Pseudomonadota</taxon>
        <taxon>Alphaproteobacteria</taxon>
        <taxon>Hyphomicrobiales</taxon>
        <taxon>Xanthobacteraceae</taxon>
        <taxon>Labrys</taxon>
    </lineage>
</organism>
<evidence type="ECO:0000256" key="2">
    <source>
        <dbReference type="ARBA" id="ARBA00022618"/>
    </source>
</evidence>
<evidence type="ECO:0000313" key="10">
    <source>
        <dbReference type="Proteomes" id="UP001242480"/>
    </source>
</evidence>